<feature type="domain" description="Beta-mannosidase-like galactose-binding" evidence="8">
    <location>
        <begin position="109"/>
        <end position="231"/>
    </location>
</feature>
<dbReference type="InterPro" id="IPR008979">
    <property type="entry name" value="Galactose-bd-like_sf"/>
</dbReference>
<comment type="similarity">
    <text evidence="1">Belongs to the glycosyl hydrolase 2 family.</text>
</comment>
<reference evidence="9 10" key="1">
    <citation type="journal article" date="2019" name="Int. J. Syst. Evol. Microbiol.">
        <title>The Global Catalogue of Microorganisms (GCM) 10K type strain sequencing project: providing services to taxonomists for standard genome sequencing and annotation.</title>
        <authorList>
            <consortium name="The Broad Institute Genomics Platform"/>
            <consortium name="The Broad Institute Genome Sequencing Center for Infectious Disease"/>
            <person name="Wu L."/>
            <person name="Ma J."/>
        </authorList>
    </citation>
    <scope>NUCLEOTIDE SEQUENCE [LARGE SCALE GENOMIC DNA]</scope>
    <source>
        <strain evidence="9 10">JCM 16014</strain>
    </source>
</reference>
<keyword evidence="10" id="KW-1185">Reference proteome</keyword>
<dbReference type="EMBL" id="BAAAQN010000011">
    <property type="protein sequence ID" value="GAA2025775.1"/>
    <property type="molecule type" value="Genomic_DNA"/>
</dbReference>
<evidence type="ECO:0000313" key="10">
    <source>
        <dbReference type="Proteomes" id="UP001500751"/>
    </source>
</evidence>
<feature type="domain" description="Exo-beta-D-glucosaminidase Ig-fold" evidence="7">
    <location>
        <begin position="843"/>
        <end position="961"/>
    </location>
</feature>
<evidence type="ECO:0000259" key="6">
    <source>
        <dbReference type="Pfam" id="PF00703"/>
    </source>
</evidence>
<dbReference type="InterPro" id="IPR013320">
    <property type="entry name" value="ConA-like_dom_sf"/>
</dbReference>
<evidence type="ECO:0000256" key="1">
    <source>
        <dbReference type="ARBA" id="ARBA00007401"/>
    </source>
</evidence>
<dbReference type="Pfam" id="PF22666">
    <property type="entry name" value="Glyco_hydro_2_N2"/>
    <property type="match status" value="1"/>
</dbReference>
<feature type="signal peptide" evidence="5">
    <location>
        <begin position="1"/>
        <end position="28"/>
    </location>
</feature>
<dbReference type="SUPFAM" id="SSF51445">
    <property type="entry name" value="(Trans)glycosidases"/>
    <property type="match status" value="1"/>
</dbReference>
<dbReference type="InterPro" id="IPR013783">
    <property type="entry name" value="Ig-like_fold"/>
</dbReference>
<dbReference type="InterPro" id="IPR041351">
    <property type="entry name" value="Ig_GlcNase"/>
</dbReference>
<dbReference type="InterPro" id="IPR036156">
    <property type="entry name" value="Beta-gal/glucu_dom_sf"/>
</dbReference>
<dbReference type="PANTHER" id="PTHR43536:SF1">
    <property type="entry name" value="MANNOSYLGLYCOPROTEIN ENDO-BETA-MANNOSIDASE"/>
    <property type="match status" value="1"/>
</dbReference>
<dbReference type="PANTHER" id="PTHR43536">
    <property type="entry name" value="MANNOSYLGLYCOPROTEIN ENDO-BETA-MANNOSIDASE"/>
    <property type="match status" value="1"/>
</dbReference>
<keyword evidence="2" id="KW-0378">Hydrolase</keyword>
<sequence length="1327" mass="135481">MRTRIRTSAGALAATAALGLASVAAASAGPVRATTATKSVTASGVPASVAPVQADALAASVHASSAGSQSGSTALTTLGAAGGWKVVTSTTATQSGAQISAPGFSTSGWLPVANDDGGAPGTEINALLQNGTCPNVFVSSNMKSCFGQMTKVGPDTIAQFSVPWWYRTDFAAPPAGQGAKLVLNGVVGTADVWVNGTQVAASVTGGYVRNVYDLTALLKTGTNSLAIEMHPNDPTKMLTLDNVDWSQIPPDNNTGIQFPVQLEAGGGLVVDNAHVNQNTAADLSSSALTVKADVVNTTASSQTGTVTATVTPPGGGSPITVSQSVTVAANSTGTVSFAPAGNPALTIAHPQIWWPYQMGAQPLYTLTTAVSQNSTVLNTATEKFGIRNTTTRLVGSSTGAPQGVRQFSINGVAFDVRGGGWDPDLFLRYSAADTAKQIGLLKALGINTIRLEGHLMPDDWYQQMDAAGLLVNAGYQCCDFWEGSSAGTVYQSTAQSVGAVLRNHPSVTSFQWSDNAPSSAQETQALAGFAASDFTVPFISSAEYNTSPKLGTSGEKEGPYDWVPPSYWYDTSHYASGDSTQTNAGGSWGYDSEESAGNTVPTLDSINRFMSAADQSALWQTPGANQYHANYEGTSHSGYHFGTLYNLDQAITNRYGAPGSLNQYVEEAQVQNYEDTRAQFEAFIDHWNSSSQPSTGTVYWQVNKGWPTLLWSLYNNDGDQAGAFFGAQKANRTLHALFTLDDHTVTLDNLTGQNQSGVTVESKVYDTSGALLDDQTSAAAGLAPQQVVNKVLTPKTPTASGTVFFVELLVRQNGTLVDRNVYWQPTTGDVPNWSSTIGNPQAAMTSYANLTALRNLPQNSAVSVSAATTDAPGPNGADKKVTVTLTNNSTTKTVGFFLRADIRRGTASGQELSGDNELQSSIWGDNDVTLWPGESETLTASYNSADLQGATPVVSVSGWNTPKTDVVAGTATSSNDFSVATASPSGAVSAGAAVTTTVSTALVSGSAEPVALTASGLPSGATASFSPATVTAGNSSILTIATSASTPAGTYPITITGTAPSATHSTTYTLQVSSGTPTNDFSIAVAPTAGSVSAGGTVTGTVATTVVSGSAEPVALSASGLPGGATASFSPATVTAGANSALTIATSASTPAGNYTVTITGTATSATHTTSFALTVTPVTGGGPIVNGGFESGTLTGWTVNSGSASAVSSPVHSGGFAALVGATGETSGTSKLSQTFTAPSGSSTLSFWYDVNCTDTSSGFATVFLVDNTASSTTRVVNRVCDTGKGWRSASAPLTPGHSYTLQLEARDDGVSGTPSNAAYDDITVS</sequence>
<feature type="chain" id="PRO_5046690578" evidence="5">
    <location>
        <begin position="29"/>
        <end position="1327"/>
    </location>
</feature>
<dbReference type="InterPro" id="IPR054593">
    <property type="entry name" value="Beta-mannosidase-like_N2"/>
</dbReference>
<dbReference type="SUPFAM" id="SSF49899">
    <property type="entry name" value="Concanavalin A-like lectins/glucanases"/>
    <property type="match status" value="1"/>
</dbReference>
<gene>
    <name evidence="9" type="ORF">GCM10009839_25000</name>
</gene>
<evidence type="ECO:0000259" key="8">
    <source>
        <dbReference type="Pfam" id="PF22666"/>
    </source>
</evidence>
<dbReference type="Pfam" id="PF18368">
    <property type="entry name" value="Ig_GlcNase"/>
    <property type="match status" value="1"/>
</dbReference>
<evidence type="ECO:0000313" key="9">
    <source>
        <dbReference type="EMBL" id="GAA2025775.1"/>
    </source>
</evidence>
<comment type="caution">
    <text evidence="9">The sequence shown here is derived from an EMBL/GenBank/DDBJ whole genome shotgun (WGS) entry which is preliminary data.</text>
</comment>
<dbReference type="SUPFAM" id="SSF49785">
    <property type="entry name" value="Galactose-binding domain-like"/>
    <property type="match status" value="1"/>
</dbReference>
<dbReference type="InterPro" id="IPR017853">
    <property type="entry name" value="GH"/>
</dbReference>
<protein>
    <submittedName>
        <fullName evidence="9">Cellulose binding domain-containing protein</fullName>
    </submittedName>
</protein>
<dbReference type="Proteomes" id="UP001500751">
    <property type="component" value="Unassembled WGS sequence"/>
</dbReference>
<dbReference type="RefSeq" id="WP_344665705.1">
    <property type="nucleotide sequence ID" value="NZ_BAAAQN010000011.1"/>
</dbReference>
<name>A0ABN2U087_9ACTN</name>
<dbReference type="InterPro" id="IPR006102">
    <property type="entry name" value="Ig-like_GH2"/>
</dbReference>
<dbReference type="Pfam" id="PF00703">
    <property type="entry name" value="Glyco_hydro_2"/>
    <property type="match status" value="1"/>
</dbReference>
<feature type="region of interest" description="Disordered" evidence="4">
    <location>
        <begin position="1308"/>
        <end position="1327"/>
    </location>
</feature>
<evidence type="ECO:0000256" key="5">
    <source>
        <dbReference type="SAM" id="SignalP"/>
    </source>
</evidence>
<evidence type="ECO:0000259" key="7">
    <source>
        <dbReference type="Pfam" id="PF18368"/>
    </source>
</evidence>
<dbReference type="InterPro" id="IPR043534">
    <property type="entry name" value="EBDG/EBM"/>
</dbReference>
<dbReference type="Gene3D" id="2.60.120.260">
    <property type="entry name" value="Galactose-binding domain-like"/>
    <property type="match status" value="2"/>
</dbReference>
<organism evidence="9 10">
    <name type="scientific">Catenulispora yoronensis</name>
    <dbReference type="NCBI Taxonomy" id="450799"/>
    <lineage>
        <taxon>Bacteria</taxon>
        <taxon>Bacillati</taxon>
        <taxon>Actinomycetota</taxon>
        <taxon>Actinomycetes</taxon>
        <taxon>Catenulisporales</taxon>
        <taxon>Catenulisporaceae</taxon>
        <taxon>Catenulispora</taxon>
    </lineage>
</organism>
<dbReference type="Gene3D" id="2.60.40.10">
    <property type="entry name" value="Immunoglobulins"/>
    <property type="match status" value="3"/>
</dbReference>
<accession>A0ABN2U087</accession>
<keyword evidence="3" id="KW-0326">Glycosidase</keyword>
<proteinExistence type="inferred from homology"/>
<keyword evidence="5" id="KW-0732">Signal</keyword>
<dbReference type="Gene3D" id="3.20.20.80">
    <property type="entry name" value="Glycosidases"/>
    <property type="match status" value="1"/>
</dbReference>
<evidence type="ECO:0000256" key="3">
    <source>
        <dbReference type="ARBA" id="ARBA00023295"/>
    </source>
</evidence>
<feature type="domain" description="Glycoside hydrolase family 2 immunoglobulin-like beta-sandwich" evidence="6">
    <location>
        <begin position="270"/>
        <end position="387"/>
    </location>
</feature>
<evidence type="ECO:0000256" key="4">
    <source>
        <dbReference type="SAM" id="MobiDB-lite"/>
    </source>
</evidence>
<evidence type="ECO:0000256" key="2">
    <source>
        <dbReference type="ARBA" id="ARBA00022801"/>
    </source>
</evidence>
<dbReference type="SUPFAM" id="SSF49303">
    <property type="entry name" value="beta-Galactosidase/glucuronidase domain"/>
    <property type="match status" value="3"/>
</dbReference>